<evidence type="ECO:0000256" key="1">
    <source>
        <dbReference type="SAM" id="MobiDB-lite"/>
    </source>
</evidence>
<protein>
    <submittedName>
        <fullName evidence="2">Uncharacterized protein</fullName>
    </submittedName>
</protein>
<evidence type="ECO:0000313" key="3">
    <source>
        <dbReference type="Proteomes" id="UP000484858"/>
    </source>
</evidence>
<evidence type="ECO:0000313" key="2">
    <source>
        <dbReference type="EMBL" id="GEM16343.1"/>
    </source>
</evidence>
<organism evidence="2 3">
    <name type="scientific">Gluconobacter oxydans NBRC 3293</name>
    <dbReference type="NCBI Taxonomy" id="1315969"/>
    <lineage>
        <taxon>Bacteria</taxon>
        <taxon>Pseudomonadati</taxon>
        <taxon>Pseudomonadota</taxon>
        <taxon>Alphaproteobacteria</taxon>
        <taxon>Acetobacterales</taxon>
        <taxon>Acetobacteraceae</taxon>
        <taxon>Gluconobacter</taxon>
    </lineage>
</organism>
<proteinExistence type="predicted"/>
<reference evidence="2 3" key="1">
    <citation type="submission" date="2013-04" db="EMBL/GenBank/DDBJ databases">
        <title>Gluconobacter oxydans NBRC 3293 whole genome sequence.</title>
        <authorList>
            <person name="Matsutani M."/>
            <person name="Yakushi T."/>
            <person name="Matsushita K."/>
        </authorList>
    </citation>
    <scope>NUCLEOTIDE SEQUENCE [LARGE SCALE GENOMIC DNA]</scope>
    <source>
        <strain evidence="2 3">NBRC 3293</strain>
    </source>
</reference>
<feature type="compositionally biased region" description="Polar residues" evidence="1">
    <location>
        <begin position="61"/>
        <end position="79"/>
    </location>
</feature>
<dbReference type="Proteomes" id="UP000484858">
    <property type="component" value="Unassembled WGS sequence"/>
</dbReference>
<dbReference type="EMBL" id="BARJ01000004">
    <property type="protein sequence ID" value="GEM16343.1"/>
    <property type="molecule type" value="Genomic_DNA"/>
</dbReference>
<accession>A0A829WT30</accession>
<comment type="caution">
    <text evidence="2">The sequence shown here is derived from an EMBL/GenBank/DDBJ whole genome shotgun (WGS) entry which is preliminary data.</text>
</comment>
<name>A0A829WT30_GLUOY</name>
<gene>
    <name evidence="2" type="ORF">NBRC3293_0840</name>
</gene>
<sequence length="79" mass="8927">MKKCHSALYCGTGHRLRKEGKRLEIRAPCGTLSSMPYLRIGNIRFPTPLQQSIGKHRNSDGHGTNIRQNSIRQSHTCLL</sequence>
<feature type="region of interest" description="Disordered" evidence="1">
    <location>
        <begin position="50"/>
        <end position="79"/>
    </location>
</feature>
<dbReference type="AlphaFoldDB" id="A0A829WT30"/>